<comment type="caution">
    <text evidence="1">The sequence shown here is derived from an EMBL/GenBank/DDBJ whole genome shotgun (WGS) entry which is preliminary data.</text>
</comment>
<reference evidence="1 2" key="1">
    <citation type="journal article" date="2013" name="Genome Announc.">
        <title>Genome Sequence of Novosphingobium lindaniclasticum LE124T, Isolated from a Hexachlorocyclohexane Dumpsite.</title>
        <authorList>
            <person name="Saxena A."/>
            <person name="Nayyar N."/>
            <person name="Sangwan N."/>
            <person name="Kumari R."/>
            <person name="Khurana J.P."/>
            <person name="Lal R."/>
        </authorList>
    </citation>
    <scope>NUCLEOTIDE SEQUENCE [LARGE SCALE GENOMIC DNA]</scope>
    <source>
        <strain evidence="1 2">LE124</strain>
    </source>
</reference>
<evidence type="ECO:0000313" key="1">
    <source>
        <dbReference type="EMBL" id="EQB17841.1"/>
    </source>
</evidence>
<organism evidence="1 2">
    <name type="scientific">Novosphingobium lindaniclasticum LE124</name>
    <dbReference type="NCBI Taxonomy" id="1096930"/>
    <lineage>
        <taxon>Bacteria</taxon>
        <taxon>Pseudomonadati</taxon>
        <taxon>Pseudomonadota</taxon>
        <taxon>Alphaproteobacteria</taxon>
        <taxon>Sphingomonadales</taxon>
        <taxon>Sphingomonadaceae</taxon>
        <taxon>Novosphingobium</taxon>
    </lineage>
</organism>
<dbReference type="AlphaFoldDB" id="T0HNC4"/>
<dbReference type="EMBL" id="ATHL01000050">
    <property type="protein sequence ID" value="EQB17841.1"/>
    <property type="molecule type" value="Genomic_DNA"/>
</dbReference>
<gene>
    <name evidence="1" type="ORF">L284_06585</name>
</gene>
<dbReference type="RefSeq" id="WP_021233268.1">
    <property type="nucleotide sequence ID" value="NZ_ATHL01000050.1"/>
</dbReference>
<evidence type="ECO:0008006" key="3">
    <source>
        <dbReference type="Google" id="ProtNLM"/>
    </source>
</evidence>
<protein>
    <recommendedName>
        <fullName evidence="3">Lipoprotein</fullName>
    </recommendedName>
</protein>
<dbReference type="OrthoDB" id="7505455at2"/>
<sequence length="117" mass="12958">MLLAACTALGACDSWPTSLDNRAAGDVRFRYHHRLYDEWSAWSPVARSRAVRLAHEHRMRDISELEVTEAGLTYRYGARAMAPVQRFCGGSSSCALVYRGGGRLEARTSALPDAKVQ</sequence>
<name>T0HNC4_9SPHN</name>
<dbReference type="Proteomes" id="UP000015527">
    <property type="component" value="Unassembled WGS sequence"/>
</dbReference>
<keyword evidence="2" id="KW-1185">Reference proteome</keyword>
<dbReference type="PATRIC" id="fig|1096930.3.peg.1297"/>
<evidence type="ECO:0000313" key="2">
    <source>
        <dbReference type="Proteomes" id="UP000015527"/>
    </source>
</evidence>
<accession>T0HNC4</accession>
<proteinExistence type="predicted"/>